<evidence type="ECO:0000259" key="1">
    <source>
        <dbReference type="Pfam" id="PF01636"/>
    </source>
</evidence>
<accession>A0A9W6KT41</accession>
<dbReference type="SUPFAM" id="SSF56112">
    <property type="entry name" value="Protein kinase-like (PK-like)"/>
    <property type="match status" value="1"/>
</dbReference>
<protein>
    <submittedName>
        <fullName evidence="2">Phosphotransferase</fullName>
    </submittedName>
</protein>
<evidence type="ECO:0000313" key="2">
    <source>
        <dbReference type="EMBL" id="GLL06697.1"/>
    </source>
</evidence>
<comment type="caution">
    <text evidence="2">The sequence shown here is derived from an EMBL/GenBank/DDBJ whole genome shotgun (WGS) entry which is preliminary data.</text>
</comment>
<keyword evidence="3" id="KW-1185">Reference proteome</keyword>
<dbReference type="PANTHER" id="PTHR21310">
    <property type="entry name" value="AMINOGLYCOSIDE PHOSPHOTRANSFERASE-RELATED-RELATED"/>
    <property type="match status" value="1"/>
</dbReference>
<dbReference type="InterPro" id="IPR011009">
    <property type="entry name" value="Kinase-like_dom_sf"/>
</dbReference>
<dbReference type="Pfam" id="PF01636">
    <property type="entry name" value="APH"/>
    <property type="match status" value="1"/>
</dbReference>
<dbReference type="PANTHER" id="PTHR21310:SF15">
    <property type="entry name" value="AMINOGLYCOSIDE PHOSPHOTRANSFERASE DOMAIN-CONTAINING PROTEIN"/>
    <property type="match status" value="1"/>
</dbReference>
<proteinExistence type="predicted"/>
<sequence length="324" mass="35597">MPAAISPTQQQLTPQDVATLLRRRFGRIAVHCGPLSGGTFAAVWAVTLDDGTEAVVKIGPPPGVPLLRYERGIIAAEARYYRFAGARPGVPVPPVLDAADDVILVGRLPGRPLSELPEEQQATAAPGVRRALGAALRDLHEVRGERFGYDGDGRASGGTWPEAFAAMTADLLADGRDWGVELPVGGDAIRAAVDRHDRALREVQTPALVHFDLWDGNILCHEGRLTGLVDGERYFWGDPLYDLVSPVLGRRIEEEPSHPLLQGYFGAVPHAFTQAQQTRLRLYRIQFSLLLLIEMPSRAMVGDTERERRDWVTPWLLKDLRDLG</sequence>
<dbReference type="Proteomes" id="UP001143480">
    <property type="component" value="Unassembled WGS sequence"/>
</dbReference>
<feature type="domain" description="Aminoglycoside phosphotransferase" evidence="1">
    <location>
        <begin position="34"/>
        <end position="265"/>
    </location>
</feature>
<dbReference type="AlphaFoldDB" id="A0A9W6KT41"/>
<reference evidence="2" key="1">
    <citation type="journal article" date="2014" name="Int. J. Syst. Evol. Microbiol.">
        <title>Complete genome sequence of Corynebacterium casei LMG S-19264T (=DSM 44701T), isolated from a smear-ripened cheese.</title>
        <authorList>
            <consortium name="US DOE Joint Genome Institute (JGI-PGF)"/>
            <person name="Walter F."/>
            <person name="Albersmeier A."/>
            <person name="Kalinowski J."/>
            <person name="Ruckert C."/>
        </authorList>
    </citation>
    <scope>NUCLEOTIDE SEQUENCE</scope>
    <source>
        <strain evidence="2">VKM Ac-1321</strain>
    </source>
</reference>
<reference evidence="2" key="2">
    <citation type="submission" date="2023-01" db="EMBL/GenBank/DDBJ databases">
        <authorList>
            <person name="Sun Q."/>
            <person name="Evtushenko L."/>
        </authorList>
    </citation>
    <scope>NUCLEOTIDE SEQUENCE</scope>
    <source>
        <strain evidence="2">VKM Ac-1321</strain>
    </source>
</reference>
<organism evidence="2 3">
    <name type="scientific">Dactylosporangium matsuzakiense</name>
    <dbReference type="NCBI Taxonomy" id="53360"/>
    <lineage>
        <taxon>Bacteria</taxon>
        <taxon>Bacillati</taxon>
        <taxon>Actinomycetota</taxon>
        <taxon>Actinomycetes</taxon>
        <taxon>Micromonosporales</taxon>
        <taxon>Micromonosporaceae</taxon>
        <taxon>Dactylosporangium</taxon>
    </lineage>
</organism>
<dbReference type="Gene3D" id="3.90.1200.10">
    <property type="match status" value="1"/>
</dbReference>
<dbReference type="RefSeq" id="WP_261959244.1">
    <property type="nucleotide sequence ID" value="NZ_BAAAXA010000001.1"/>
</dbReference>
<dbReference type="InterPro" id="IPR002575">
    <property type="entry name" value="Aminoglycoside_PTrfase"/>
</dbReference>
<gene>
    <name evidence="2" type="ORF">GCM10017581_084470</name>
</gene>
<dbReference type="Gene3D" id="3.30.200.20">
    <property type="entry name" value="Phosphorylase Kinase, domain 1"/>
    <property type="match status" value="1"/>
</dbReference>
<evidence type="ECO:0000313" key="3">
    <source>
        <dbReference type="Proteomes" id="UP001143480"/>
    </source>
</evidence>
<dbReference type="InterPro" id="IPR051678">
    <property type="entry name" value="AGP_Transferase"/>
</dbReference>
<name>A0A9W6KT41_9ACTN</name>
<dbReference type="EMBL" id="BSFP01000076">
    <property type="protein sequence ID" value="GLL06697.1"/>
    <property type="molecule type" value="Genomic_DNA"/>
</dbReference>